<organism evidence="1 2">
    <name type="scientific">Daldinia eschscholtzii</name>
    <dbReference type="NCBI Taxonomy" id="292717"/>
    <lineage>
        <taxon>Eukaryota</taxon>
        <taxon>Fungi</taxon>
        <taxon>Dikarya</taxon>
        <taxon>Ascomycota</taxon>
        <taxon>Pezizomycotina</taxon>
        <taxon>Sordariomycetes</taxon>
        <taxon>Xylariomycetidae</taxon>
        <taxon>Xylariales</taxon>
        <taxon>Hypoxylaceae</taxon>
        <taxon>Daldinia</taxon>
    </lineage>
</organism>
<gene>
    <name evidence="1" type="ORF">Daesc_002522</name>
</gene>
<proteinExistence type="predicted"/>
<dbReference type="AlphaFoldDB" id="A0AAX6MQX2"/>
<dbReference type="EMBL" id="JBANMG010000003">
    <property type="protein sequence ID" value="KAK6954894.1"/>
    <property type="molecule type" value="Genomic_DNA"/>
</dbReference>
<dbReference type="Proteomes" id="UP001369815">
    <property type="component" value="Unassembled WGS sequence"/>
</dbReference>
<evidence type="ECO:0000313" key="2">
    <source>
        <dbReference type="Proteomes" id="UP001369815"/>
    </source>
</evidence>
<comment type="caution">
    <text evidence="1">The sequence shown here is derived from an EMBL/GenBank/DDBJ whole genome shotgun (WGS) entry which is preliminary data.</text>
</comment>
<accession>A0AAX6MQX2</accession>
<reference evidence="1 2" key="1">
    <citation type="journal article" date="2024" name="Front Chem Biol">
        <title>Unveiling the potential of Daldinia eschscholtzii MFLUCC 19-0629 through bioactivity and bioinformatics studies for enhanced sustainable agriculture production.</title>
        <authorList>
            <person name="Brooks S."/>
            <person name="Weaver J.A."/>
            <person name="Klomchit A."/>
            <person name="Alharthi S.A."/>
            <person name="Onlamun T."/>
            <person name="Nurani R."/>
            <person name="Vong T.K."/>
            <person name="Alberti F."/>
            <person name="Greco C."/>
        </authorList>
    </citation>
    <scope>NUCLEOTIDE SEQUENCE [LARGE SCALE GENOMIC DNA]</scope>
    <source>
        <strain evidence="1">MFLUCC 19-0629</strain>
    </source>
</reference>
<evidence type="ECO:0000313" key="1">
    <source>
        <dbReference type="EMBL" id="KAK6954894.1"/>
    </source>
</evidence>
<evidence type="ECO:0008006" key="3">
    <source>
        <dbReference type="Google" id="ProtNLM"/>
    </source>
</evidence>
<sequence length="615" mass="70531">MGYHGRQKIVPRALVLDRVMEGQRLASHSRLLQLPSDILADIVNLLIGDRRTLASLALVNSDCRQLARSSQFAEIDFNYASPRARELLSKLDQERISRMNNSNRGLTIGACVRRIITASYPSFDIHFMRRETDRTKTLEEREEQAHQQYKLIRADLQRVICSALPNLEMIVWHDTYPMDISFLKDIMRSPAQHVWLRRLPIERQVIPTLLEQPAIPAIWPLRSLVISLYLELLPREPKREETQLDPAPARFFEAILRSCAPTLESLTWLLRNHSLNRWPMPPPSSDRLVSFPRLQFLRIGESGPPRSLLPSLFNAPLRHISVHLQPDFELRDILANCGTLWNLETLVMAPVPESREYAESIAGFIKRHEHVKKLQVAEDPQTPGEMAHLDTCIIPLFSTGTFERLRTLSLMWGGGSYRKTEPYTVSVPGASLAAIACLASLEELKLSVGTGGESNCQWLVDHDELRSVLSNLKKLRGLALNHDIYPWGSEANMARYYLTQSFTEDEMSDATARPDLEENPEDLARVINRRENDEEDFERGHILLELLHRNRMLKLAEVWAATFPSLEWAYFGERFMGIEVDREDTSRKKAVPLTQSRNERCQFLVDVFSIAGFEM</sequence>
<name>A0AAX6MQX2_9PEZI</name>
<keyword evidence="2" id="KW-1185">Reference proteome</keyword>
<protein>
    <recommendedName>
        <fullName evidence="3">F-box domain-containing protein</fullName>
    </recommendedName>
</protein>